<organism evidence="3 4">
    <name type="scientific">Gallus gallus</name>
    <name type="common">Chicken</name>
    <dbReference type="NCBI Taxonomy" id="9031"/>
    <lineage>
        <taxon>Eukaryota</taxon>
        <taxon>Metazoa</taxon>
        <taxon>Chordata</taxon>
        <taxon>Craniata</taxon>
        <taxon>Vertebrata</taxon>
        <taxon>Euteleostomi</taxon>
        <taxon>Archelosauria</taxon>
        <taxon>Archosauria</taxon>
        <taxon>Dinosauria</taxon>
        <taxon>Saurischia</taxon>
        <taxon>Theropoda</taxon>
        <taxon>Coelurosauria</taxon>
        <taxon>Aves</taxon>
        <taxon>Neognathae</taxon>
        <taxon>Galloanserae</taxon>
        <taxon>Galliformes</taxon>
        <taxon>Phasianidae</taxon>
        <taxon>Phasianinae</taxon>
        <taxon>Gallus</taxon>
    </lineage>
</organism>
<evidence type="ECO:0000256" key="2">
    <source>
        <dbReference type="SAM" id="MobiDB-lite"/>
    </source>
</evidence>
<dbReference type="Proteomes" id="UP000000539">
    <property type="component" value="Chromosome 22"/>
</dbReference>
<gene>
    <name evidence="3" type="primary">BOLA3</name>
</gene>
<dbReference type="Ensembl" id="ENSGALT00010049993.1">
    <property type="protein sequence ID" value="ENSGALP00010029531.1"/>
    <property type="gene ID" value="ENSGALG00010020691.1"/>
</dbReference>
<accession>A0A8V0ZFL0</accession>
<dbReference type="FunCoup" id="A0A8V0ZFL0">
    <property type="interactions" value="194"/>
</dbReference>
<protein>
    <submittedName>
        <fullName evidence="3">BolA family member 3</fullName>
    </submittedName>
</protein>
<dbReference type="GO" id="GO:0051604">
    <property type="term" value="P:protein maturation"/>
    <property type="evidence" value="ECO:0000318"/>
    <property type="project" value="GO_Central"/>
</dbReference>
<feature type="region of interest" description="Disordered" evidence="2">
    <location>
        <begin position="1"/>
        <end position="42"/>
    </location>
</feature>
<dbReference type="GeneTree" id="ENSGT00390000013048"/>
<name>A0A8V0ZFL0_CHICK</name>
<evidence type="ECO:0000313" key="3">
    <source>
        <dbReference type="Ensembl" id="ENSGALP00010029531.1"/>
    </source>
</evidence>
<dbReference type="OrthoDB" id="203381at2759"/>
<sequence>EPRPGECPSDPAAFGSSPSLPPALRSGSAEAPLQPSPLPPLHPFSPRSVPRLCLCPQLLVPRGAWRGLSAGADGEERVSRVLREKFPRASAIRVVDISGGCGAMYEIHIESEEFREKRTVQQHQMVNQVRARGAGLRCAPPPARP</sequence>
<proteinExistence type="inferred from homology"/>
<reference evidence="3" key="1">
    <citation type="submission" date="2020-11" db="EMBL/GenBank/DDBJ databases">
        <title>Gallus gallus (Chicken) genome, bGalGal1, GRCg7b, maternal haplotype autosomes + Z &amp; W.</title>
        <authorList>
            <person name="Warren W."/>
            <person name="Formenti G."/>
            <person name="Fedrigo O."/>
            <person name="Haase B."/>
            <person name="Mountcastle J."/>
            <person name="Balacco J."/>
            <person name="Tracey A."/>
            <person name="Schneider V."/>
            <person name="Okimoto R."/>
            <person name="Cheng H."/>
            <person name="Hawken R."/>
            <person name="Howe K."/>
            <person name="Jarvis E.D."/>
        </authorList>
    </citation>
    <scope>NUCLEOTIDE SEQUENCE [LARGE SCALE GENOMIC DNA]</scope>
    <source>
        <strain evidence="3">Broiler</strain>
    </source>
</reference>
<dbReference type="GO" id="GO:0005759">
    <property type="term" value="C:mitochondrial matrix"/>
    <property type="evidence" value="ECO:0000318"/>
    <property type="project" value="GO_Central"/>
</dbReference>
<dbReference type="AlphaFoldDB" id="A0A8V0ZFL0"/>
<reference evidence="3" key="2">
    <citation type="submission" date="2025-08" db="UniProtKB">
        <authorList>
            <consortium name="Ensembl"/>
        </authorList>
    </citation>
    <scope>IDENTIFICATION</scope>
    <source>
        <strain evidence="3">broiler</strain>
    </source>
</reference>
<comment type="similarity">
    <text evidence="1">Belongs to the BolA/IbaG family.</text>
</comment>
<evidence type="ECO:0000313" key="4">
    <source>
        <dbReference type="Proteomes" id="UP000000539"/>
    </source>
</evidence>
<dbReference type="PANTHER" id="PTHR46188">
    <property type="entry name" value="BOLA-LIKE PROTEIN 3"/>
    <property type="match status" value="1"/>
</dbReference>
<dbReference type="InterPro" id="IPR052275">
    <property type="entry name" value="Mt_Fe-S_assembly_factor"/>
</dbReference>
<dbReference type="PANTHER" id="PTHR46188:SF1">
    <property type="entry name" value="BOLA-LIKE PROTEIN 3"/>
    <property type="match status" value="1"/>
</dbReference>
<dbReference type="InterPro" id="IPR036065">
    <property type="entry name" value="BolA-like_sf"/>
</dbReference>
<keyword evidence="4" id="KW-1185">Reference proteome</keyword>
<evidence type="ECO:0000256" key="1">
    <source>
        <dbReference type="ARBA" id="ARBA00005578"/>
    </source>
</evidence>
<reference evidence="3" key="3">
    <citation type="submission" date="2025-09" db="UniProtKB">
        <authorList>
            <consortium name="Ensembl"/>
        </authorList>
    </citation>
    <scope>IDENTIFICATION</scope>
    <source>
        <strain evidence="3">broiler</strain>
    </source>
</reference>
<dbReference type="SUPFAM" id="SSF82657">
    <property type="entry name" value="BolA-like"/>
    <property type="match status" value="1"/>
</dbReference>
<dbReference type="Gene3D" id="3.30.300.90">
    <property type="entry name" value="BolA-like"/>
    <property type="match status" value="1"/>
</dbReference>